<evidence type="ECO:0000313" key="7">
    <source>
        <dbReference type="Proteomes" id="UP000730161"/>
    </source>
</evidence>
<keyword evidence="3" id="KW-0408">Iron</keyword>
<protein>
    <submittedName>
        <fullName evidence="6">Radical SAM protein</fullName>
    </submittedName>
</protein>
<dbReference type="Pfam" id="PF04055">
    <property type="entry name" value="Radical_SAM"/>
    <property type="match status" value="1"/>
</dbReference>
<dbReference type="PANTHER" id="PTHR43726:SF1">
    <property type="entry name" value="BIOTIN SYNTHASE"/>
    <property type="match status" value="1"/>
</dbReference>
<name>A0A8J7WAP0_9EURY</name>
<dbReference type="RefSeq" id="WP_211530893.1">
    <property type="nucleotide sequence ID" value="NZ_JWHL01000009.1"/>
</dbReference>
<accession>A0A8J7WAP0</accession>
<dbReference type="Proteomes" id="UP000730161">
    <property type="component" value="Unassembled WGS sequence"/>
</dbReference>
<dbReference type="InterPro" id="IPR007197">
    <property type="entry name" value="rSAM"/>
</dbReference>
<dbReference type="PANTHER" id="PTHR43726">
    <property type="entry name" value="3-METHYLORNITHINE SYNTHASE"/>
    <property type="match status" value="1"/>
</dbReference>
<proteinExistence type="predicted"/>
<keyword evidence="7" id="KW-1185">Reference proteome</keyword>
<dbReference type="GO" id="GO:0051536">
    <property type="term" value="F:iron-sulfur cluster binding"/>
    <property type="evidence" value="ECO:0007669"/>
    <property type="project" value="UniProtKB-KW"/>
</dbReference>
<keyword evidence="4" id="KW-0411">Iron-sulfur</keyword>
<evidence type="ECO:0000313" key="6">
    <source>
        <dbReference type="EMBL" id="MBR1369202.1"/>
    </source>
</evidence>
<keyword evidence="2" id="KW-0479">Metal-binding</keyword>
<dbReference type="GO" id="GO:0016740">
    <property type="term" value="F:transferase activity"/>
    <property type="evidence" value="ECO:0007669"/>
    <property type="project" value="TreeGrafter"/>
</dbReference>
<evidence type="ECO:0000256" key="3">
    <source>
        <dbReference type="ARBA" id="ARBA00023004"/>
    </source>
</evidence>
<dbReference type="SUPFAM" id="SSF102114">
    <property type="entry name" value="Radical SAM enzymes"/>
    <property type="match status" value="1"/>
</dbReference>
<evidence type="ECO:0000256" key="4">
    <source>
        <dbReference type="ARBA" id="ARBA00023014"/>
    </source>
</evidence>
<dbReference type="InterPro" id="IPR013785">
    <property type="entry name" value="Aldolase_TIM"/>
</dbReference>
<dbReference type="Gene3D" id="3.20.20.70">
    <property type="entry name" value="Aldolase class I"/>
    <property type="match status" value="1"/>
</dbReference>
<dbReference type="AlphaFoldDB" id="A0A8J7WAP0"/>
<dbReference type="GO" id="GO:0046872">
    <property type="term" value="F:metal ion binding"/>
    <property type="evidence" value="ECO:0007669"/>
    <property type="project" value="UniProtKB-KW"/>
</dbReference>
<dbReference type="InterPro" id="IPR034422">
    <property type="entry name" value="HydE/PylB-like"/>
</dbReference>
<evidence type="ECO:0000256" key="2">
    <source>
        <dbReference type="ARBA" id="ARBA00022723"/>
    </source>
</evidence>
<evidence type="ECO:0000259" key="5">
    <source>
        <dbReference type="PROSITE" id="PS51918"/>
    </source>
</evidence>
<organism evidence="6 7">
    <name type="scientific">Methanocalculus chunghsingensis</name>
    <dbReference type="NCBI Taxonomy" id="156457"/>
    <lineage>
        <taxon>Archaea</taxon>
        <taxon>Methanobacteriati</taxon>
        <taxon>Methanobacteriota</taxon>
        <taxon>Stenosarchaea group</taxon>
        <taxon>Methanomicrobia</taxon>
        <taxon>Methanomicrobiales</taxon>
        <taxon>Methanocalculaceae</taxon>
        <taxon>Methanocalculus</taxon>
    </lineage>
</organism>
<reference evidence="6" key="1">
    <citation type="submission" date="2014-12" db="EMBL/GenBank/DDBJ databases">
        <authorList>
            <person name="Huang H.-H."/>
            <person name="Chen S.-C."/>
            <person name="Lai M.-C."/>
        </authorList>
    </citation>
    <scope>NUCLEOTIDE SEQUENCE</scope>
    <source>
        <strain evidence="6">K1F9705b</strain>
    </source>
</reference>
<feature type="domain" description="Radical SAM core" evidence="5">
    <location>
        <begin position="89"/>
        <end position="295"/>
    </location>
</feature>
<dbReference type="InterPro" id="IPR006638">
    <property type="entry name" value="Elp3/MiaA/NifB-like_rSAM"/>
</dbReference>
<dbReference type="CDD" id="cd01335">
    <property type="entry name" value="Radical_SAM"/>
    <property type="match status" value="1"/>
</dbReference>
<keyword evidence="1" id="KW-0949">S-adenosyl-L-methionine</keyword>
<gene>
    <name evidence="6" type="ORF">RJ53_06715</name>
</gene>
<evidence type="ECO:0000256" key="1">
    <source>
        <dbReference type="ARBA" id="ARBA00022691"/>
    </source>
</evidence>
<sequence length="323" mass="34859">MRWHELKAELLATGSCRITGADASSYIERSAAGPGAGGSGSVFFSTGGRRIRLSVSPHSPIEIRHLGDGQAIIRHGSAECTGILEQVGLHCPRQAYITITGRCIFSCKYCPVPGTDGRIKTPDEIAAMIAGVRERIDAISLTSGVFESIDDEERRVRAVLKRIGEQEIPVGVSIYPGRDTPDNLYADGVSEVKFNLEAATPTLFDEMCPGLSWDGVIRALDRSVELFGEGHVFSNVIIGLGESDEEMEACIELLTGRGVIPVLRPLTPAAALQSFTRPGRDRLLRTAALHARWLKKAGLDTRTAETMCTLCTGCDIVPGRDRP</sequence>
<dbReference type="SMART" id="SM00729">
    <property type="entry name" value="Elp3"/>
    <property type="match status" value="1"/>
</dbReference>
<dbReference type="EMBL" id="JWHL01000009">
    <property type="protein sequence ID" value="MBR1369202.1"/>
    <property type="molecule type" value="Genomic_DNA"/>
</dbReference>
<dbReference type="SFLD" id="SFLDS00029">
    <property type="entry name" value="Radical_SAM"/>
    <property type="match status" value="1"/>
</dbReference>
<dbReference type="InterPro" id="IPR058240">
    <property type="entry name" value="rSAM_sf"/>
</dbReference>
<comment type="caution">
    <text evidence="6">The sequence shown here is derived from an EMBL/GenBank/DDBJ whole genome shotgun (WGS) entry which is preliminary data.</text>
</comment>
<dbReference type="PROSITE" id="PS51918">
    <property type="entry name" value="RADICAL_SAM"/>
    <property type="match status" value="1"/>
</dbReference>
<dbReference type="OrthoDB" id="15118at2157"/>